<evidence type="ECO:0000313" key="3">
    <source>
        <dbReference type="Proteomes" id="UP000577362"/>
    </source>
</evidence>
<proteinExistence type="predicted"/>
<dbReference type="AlphaFoldDB" id="A0A840BS58"/>
<accession>A0A840BS58</accession>
<name>A0A840BS58_9HYPH</name>
<keyword evidence="3" id="KW-1185">Reference proteome</keyword>
<comment type="caution">
    <text evidence="2">The sequence shown here is derived from an EMBL/GenBank/DDBJ whole genome shotgun (WGS) entry which is preliminary data.</text>
</comment>
<organism evidence="2 3">
    <name type="scientific">Chelatococcus caeni</name>
    <dbReference type="NCBI Taxonomy" id="1348468"/>
    <lineage>
        <taxon>Bacteria</taxon>
        <taxon>Pseudomonadati</taxon>
        <taxon>Pseudomonadota</taxon>
        <taxon>Alphaproteobacteria</taxon>
        <taxon>Hyphomicrobiales</taxon>
        <taxon>Chelatococcaceae</taxon>
        <taxon>Chelatococcus</taxon>
    </lineage>
</organism>
<dbReference type="EMBL" id="JACIEN010000001">
    <property type="protein sequence ID" value="MBB4015423.1"/>
    <property type="molecule type" value="Genomic_DNA"/>
</dbReference>
<dbReference type="Proteomes" id="UP000577362">
    <property type="component" value="Unassembled WGS sequence"/>
</dbReference>
<reference evidence="2 3" key="1">
    <citation type="submission" date="2020-08" db="EMBL/GenBank/DDBJ databases">
        <title>Genomic Encyclopedia of Type Strains, Phase IV (KMG-IV): sequencing the most valuable type-strain genomes for metagenomic binning, comparative biology and taxonomic classification.</title>
        <authorList>
            <person name="Goeker M."/>
        </authorList>
    </citation>
    <scope>NUCLEOTIDE SEQUENCE [LARGE SCALE GENOMIC DNA]</scope>
    <source>
        <strain evidence="2 3">DSM 103737</strain>
    </source>
</reference>
<feature type="region of interest" description="Disordered" evidence="1">
    <location>
        <begin position="78"/>
        <end position="116"/>
    </location>
</feature>
<feature type="compositionally biased region" description="Basic and acidic residues" evidence="1">
    <location>
        <begin position="94"/>
        <end position="116"/>
    </location>
</feature>
<gene>
    <name evidence="2" type="ORF">GGR16_000429</name>
</gene>
<sequence>MTFLLRSALVIGVIFFLSPVREGADDGRSAATPGSELPSPAIAEALTGEFAKSADAAQRALALWQMLDDDTRRRLVEALTGQSATKAPPAAGPDSRDTLNEGDRGVPWRGPDAGRG</sequence>
<dbReference type="RefSeq" id="WP_183315580.1">
    <property type="nucleotide sequence ID" value="NZ_JACIEN010000001.1"/>
</dbReference>
<evidence type="ECO:0000313" key="2">
    <source>
        <dbReference type="EMBL" id="MBB4015423.1"/>
    </source>
</evidence>
<protein>
    <submittedName>
        <fullName evidence="2">Uncharacterized protein</fullName>
    </submittedName>
</protein>
<evidence type="ECO:0000256" key="1">
    <source>
        <dbReference type="SAM" id="MobiDB-lite"/>
    </source>
</evidence>